<keyword evidence="2" id="KW-0862">Zinc</keyword>
<dbReference type="RefSeq" id="WP_183564040.1">
    <property type="nucleotide sequence ID" value="NZ_CBCSLB010000015.1"/>
</dbReference>
<dbReference type="AlphaFoldDB" id="A0A7W5C8K0"/>
<dbReference type="SUPFAM" id="SSF50129">
    <property type="entry name" value="GroES-like"/>
    <property type="match status" value="1"/>
</dbReference>
<evidence type="ECO:0000256" key="3">
    <source>
        <dbReference type="ARBA" id="ARBA00023002"/>
    </source>
</evidence>
<evidence type="ECO:0000259" key="4">
    <source>
        <dbReference type="SMART" id="SM00829"/>
    </source>
</evidence>
<dbReference type="SMART" id="SM00829">
    <property type="entry name" value="PKS_ER"/>
    <property type="match status" value="1"/>
</dbReference>
<dbReference type="GO" id="GO:0016491">
    <property type="term" value="F:oxidoreductase activity"/>
    <property type="evidence" value="ECO:0007669"/>
    <property type="project" value="UniProtKB-KW"/>
</dbReference>
<evidence type="ECO:0000256" key="1">
    <source>
        <dbReference type="ARBA" id="ARBA00022723"/>
    </source>
</evidence>
<dbReference type="PANTHER" id="PTHR43401:SF2">
    <property type="entry name" value="L-THREONINE 3-DEHYDROGENASE"/>
    <property type="match status" value="1"/>
</dbReference>
<proteinExistence type="predicted"/>
<dbReference type="Pfam" id="PF00107">
    <property type="entry name" value="ADH_zinc_N"/>
    <property type="match status" value="1"/>
</dbReference>
<sequence>MTANVPRMMRVPQFLGNGIIGFREVAVPTPGVGELLIAVKANALCGSERGQFNEGSAFTPGHESAGIVAAAGAGTNLAVGTPGVVYLMDYCGQCRSCRQGYTNQCLSKKGDYGFNRDGGYAPYMLVSESVFFPIDPDIPLTEATMLLDIMGTGGHAIRRAQLVREDIESIVVAGAGPIGLAVLSMAKLLLGSDLPVFVTDYTHYRLELARQMGAVPVHLGEATLERVLADAGLSGVDAAFDTSGKTAARQTALHMLNARGVLVCIGHGQELHLQVSSDLIAKERAILGSEYFSFGELTDNARLLAENLFYLKQIITHRFGPESLQSAFELFFQGETGKVVIEQ</sequence>
<dbReference type="InterPro" id="IPR036291">
    <property type="entry name" value="NAD(P)-bd_dom_sf"/>
</dbReference>
<keyword evidence="6" id="KW-1185">Reference proteome</keyword>
<dbReference type="PANTHER" id="PTHR43401">
    <property type="entry name" value="L-THREONINE 3-DEHYDROGENASE"/>
    <property type="match status" value="1"/>
</dbReference>
<keyword evidence="3" id="KW-0560">Oxidoreductase</keyword>
<reference evidence="5 6" key="1">
    <citation type="submission" date="2020-08" db="EMBL/GenBank/DDBJ databases">
        <title>Genomic Encyclopedia of Type Strains, Phase III (KMG-III): the genomes of soil and plant-associated and newly described type strains.</title>
        <authorList>
            <person name="Whitman W."/>
        </authorList>
    </citation>
    <scope>NUCLEOTIDE SEQUENCE [LARGE SCALE GENOMIC DNA]</scope>
    <source>
        <strain evidence="5 6">CECT 8234</strain>
    </source>
</reference>
<dbReference type="GO" id="GO:0046872">
    <property type="term" value="F:metal ion binding"/>
    <property type="evidence" value="ECO:0007669"/>
    <property type="project" value="UniProtKB-KW"/>
</dbReference>
<dbReference type="InterPro" id="IPR013154">
    <property type="entry name" value="ADH-like_N"/>
</dbReference>
<dbReference type="InterPro" id="IPR020843">
    <property type="entry name" value="ER"/>
</dbReference>
<feature type="domain" description="Enoyl reductase (ER)" evidence="4">
    <location>
        <begin position="18"/>
        <end position="341"/>
    </location>
</feature>
<name>A0A7W5C8K0_9BACL</name>
<evidence type="ECO:0000256" key="2">
    <source>
        <dbReference type="ARBA" id="ARBA00022833"/>
    </source>
</evidence>
<comment type="caution">
    <text evidence="5">The sequence shown here is derived from an EMBL/GenBank/DDBJ whole genome shotgun (WGS) entry which is preliminary data.</text>
</comment>
<dbReference type="InterPro" id="IPR011032">
    <property type="entry name" value="GroES-like_sf"/>
</dbReference>
<dbReference type="InterPro" id="IPR013149">
    <property type="entry name" value="ADH-like_C"/>
</dbReference>
<dbReference type="Gene3D" id="3.40.50.720">
    <property type="entry name" value="NAD(P)-binding Rossmann-like Domain"/>
    <property type="match status" value="1"/>
</dbReference>
<organism evidence="5 6">
    <name type="scientific">Paenibacillus endophyticus</name>
    <dbReference type="NCBI Taxonomy" id="1294268"/>
    <lineage>
        <taxon>Bacteria</taxon>
        <taxon>Bacillati</taxon>
        <taxon>Bacillota</taxon>
        <taxon>Bacilli</taxon>
        <taxon>Bacillales</taxon>
        <taxon>Paenibacillaceae</taxon>
        <taxon>Paenibacillus</taxon>
    </lineage>
</organism>
<evidence type="ECO:0000313" key="6">
    <source>
        <dbReference type="Proteomes" id="UP000518605"/>
    </source>
</evidence>
<dbReference type="Pfam" id="PF08240">
    <property type="entry name" value="ADH_N"/>
    <property type="match status" value="1"/>
</dbReference>
<dbReference type="Proteomes" id="UP000518605">
    <property type="component" value="Unassembled WGS sequence"/>
</dbReference>
<accession>A0A7W5C8K0</accession>
<dbReference type="Gene3D" id="3.90.180.10">
    <property type="entry name" value="Medium-chain alcohol dehydrogenases, catalytic domain"/>
    <property type="match status" value="1"/>
</dbReference>
<protein>
    <submittedName>
        <fullName evidence="5">Threonine dehydrogenase-like Zn-dependent dehydrogenase</fullName>
    </submittedName>
</protein>
<keyword evidence="1" id="KW-0479">Metal-binding</keyword>
<evidence type="ECO:0000313" key="5">
    <source>
        <dbReference type="EMBL" id="MBB3153107.1"/>
    </source>
</evidence>
<dbReference type="InterPro" id="IPR050129">
    <property type="entry name" value="Zn_alcohol_dh"/>
</dbReference>
<dbReference type="SUPFAM" id="SSF51735">
    <property type="entry name" value="NAD(P)-binding Rossmann-fold domains"/>
    <property type="match status" value="1"/>
</dbReference>
<dbReference type="EMBL" id="JACHXW010000008">
    <property type="protein sequence ID" value="MBB3153107.1"/>
    <property type="molecule type" value="Genomic_DNA"/>
</dbReference>
<gene>
    <name evidence="5" type="ORF">FHS16_003166</name>
</gene>